<name>A0A285EMH9_9ACTN</name>
<dbReference type="Proteomes" id="UP000219514">
    <property type="component" value="Unassembled WGS sequence"/>
</dbReference>
<evidence type="ECO:0000256" key="1">
    <source>
        <dbReference type="SAM" id="MobiDB-lite"/>
    </source>
</evidence>
<evidence type="ECO:0000313" key="3">
    <source>
        <dbReference type="Proteomes" id="UP000219514"/>
    </source>
</evidence>
<dbReference type="EMBL" id="OBDO01000018">
    <property type="protein sequence ID" value="SNX99384.1"/>
    <property type="molecule type" value="Genomic_DNA"/>
</dbReference>
<protein>
    <submittedName>
        <fullName evidence="2">Uncharacterized protein</fullName>
    </submittedName>
</protein>
<accession>A0A285EMH9</accession>
<sequence length="145" mass="16182">MGWAFVSVVGFALFTGLVVVLARTNTARWEADHRAAQAAIREREQASRRARVAALIAPRAPQNGHRMPRPRLRRPQVPHPHLPHLPHVHLPARVVDRLPRPLGNGHLLRLDGLPARRLPRLPGRRRLLDEQPQPDPGEPAAGPQS</sequence>
<organism evidence="2 3">
    <name type="scientific">Geodermatophilus sabuli</name>
    <dbReference type="NCBI Taxonomy" id="1564158"/>
    <lineage>
        <taxon>Bacteria</taxon>
        <taxon>Bacillati</taxon>
        <taxon>Actinomycetota</taxon>
        <taxon>Actinomycetes</taxon>
        <taxon>Geodermatophilales</taxon>
        <taxon>Geodermatophilaceae</taxon>
        <taxon>Geodermatophilus</taxon>
    </lineage>
</organism>
<feature type="region of interest" description="Disordered" evidence="1">
    <location>
        <begin position="120"/>
        <end position="145"/>
    </location>
</feature>
<feature type="region of interest" description="Disordered" evidence="1">
    <location>
        <begin position="55"/>
        <end position="85"/>
    </location>
</feature>
<dbReference type="RefSeq" id="WP_172442640.1">
    <property type="nucleotide sequence ID" value="NZ_JACHXB010000010.1"/>
</dbReference>
<gene>
    <name evidence="2" type="ORF">SAMN06893097_11835</name>
</gene>
<evidence type="ECO:0000313" key="2">
    <source>
        <dbReference type="EMBL" id="SNX99384.1"/>
    </source>
</evidence>
<feature type="compositionally biased region" description="Basic residues" evidence="1">
    <location>
        <begin position="66"/>
        <end position="85"/>
    </location>
</feature>
<keyword evidence="3" id="KW-1185">Reference proteome</keyword>
<dbReference type="AlphaFoldDB" id="A0A285EMH9"/>
<reference evidence="2 3" key="1">
    <citation type="submission" date="2017-09" db="EMBL/GenBank/DDBJ databases">
        <authorList>
            <person name="Ehlers B."/>
            <person name="Leendertz F.H."/>
        </authorList>
    </citation>
    <scope>NUCLEOTIDE SEQUENCE [LARGE SCALE GENOMIC DNA]</scope>
    <source>
        <strain evidence="2 3">DSM 46844</strain>
    </source>
</reference>
<proteinExistence type="predicted"/>